<keyword evidence="2" id="KW-1185">Reference proteome</keyword>
<dbReference type="Proteomes" id="UP001163324">
    <property type="component" value="Chromosome 3"/>
</dbReference>
<proteinExistence type="predicted"/>
<accession>A0ACC0V870</accession>
<organism evidence="1 2">
    <name type="scientific">Trichothecium roseum</name>
    <dbReference type="NCBI Taxonomy" id="47278"/>
    <lineage>
        <taxon>Eukaryota</taxon>
        <taxon>Fungi</taxon>
        <taxon>Dikarya</taxon>
        <taxon>Ascomycota</taxon>
        <taxon>Pezizomycotina</taxon>
        <taxon>Sordariomycetes</taxon>
        <taxon>Hypocreomycetidae</taxon>
        <taxon>Hypocreales</taxon>
        <taxon>Hypocreales incertae sedis</taxon>
        <taxon>Trichothecium</taxon>
    </lineage>
</organism>
<dbReference type="EMBL" id="CM047942">
    <property type="protein sequence ID" value="KAI9902091.1"/>
    <property type="molecule type" value="Genomic_DNA"/>
</dbReference>
<protein>
    <submittedName>
        <fullName evidence="1">Uncharacterized protein</fullName>
    </submittedName>
</protein>
<comment type="caution">
    <text evidence="1">The sequence shown here is derived from an EMBL/GenBank/DDBJ whole genome shotgun (WGS) entry which is preliminary data.</text>
</comment>
<sequence length="359" mass="40012">MSEDNSLIATPSPEQPPLPTWRWRCGSCKISQHISTSRCLNCGRRRHYRMAYPHPRDGSHKLTARTGKQLSCKAEIEYDVAGWEKWNWWRIQKRARNFLARCARDVARQGNRWNPDCEKELFEDIIYELSYDRDSRLMLGKVRCERDCDYPGHCRSWRFELSDSSQETSDEDGNHAENAMPIATTAATAITTTAITTATAPHQAPEDVDRPEGSHDEDPASSKDEETIYTWLDGDNNSGGGDKGSDERADSPPLQSVEPTNDDAVGQAGDGGDTSSPLLGSGEDEDEDGSGRLYMSVHNLLFEDNLAAIAHVDEPRGKLSFKRKRDSDIDDDDGYGGYHDDDKDYDANGDGDGGGDKGW</sequence>
<evidence type="ECO:0000313" key="1">
    <source>
        <dbReference type="EMBL" id="KAI9902091.1"/>
    </source>
</evidence>
<evidence type="ECO:0000313" key="2">
    <source>
        <dbReference type="Proteomes" id="UP001163324"/>
    </source>
</evidence>
<reference evidence="1" key="1">
    <citation type="submission" date="2022-10" db="EMBL/GenBank/DDBJ databases">
        <title>Complete Genome of Trichothecium roseum strain YXFP-22015, a Plant Pathogen Isolated from Citrus.</title>
        <authorList>
            <person name="Wang Y."/>
            <person name="Zhu L."/>
        </authorList>
    </citation>
    <scope>NUCLEOTIDE SEQUENCE</scope>
    <source>
        <strain evidence="1">YXFP-22015</strain>
    </source>
</reference>
<gene>
    <name evidence="1" type="ORF">N3K66_003908</name>
</gene>
<name>A0ACC0V870_9HYPO</name>